<dbReference type="SUPFAM" id="SSF51316">
    <property type="entry name" value="Mss4-like"/>
    <property type="match status" value="1"/>
</dbReference>
<dbReference type="Gene3D" id="3.90.1590.10">
    <property type="entry name" value="glutathione-dependent formaldehyde- activating enzyme (gfa)"/>
    <property type="match status" value="1"/>
</dbReference>
<sequence>MCNTYRTASCICGAIKIDVAGAPLSTYLCHCSSCQKASGVIFTSNVVYKAEYPYLSDLTNHLGKQQVQITFPKVDDPSAVLKTFEDTQSSDSGTVILRSFCAICGTA</sequence>
<feature type="domain" description="CENP-V/GFA" evidence="5">
    <location>
        <begin position="6"/>
        <end position="107"/>
    </location>
</feature>
<comment type="caution">
    <text evidence="6">The sequence shown here is derived from an EMBL/GenBank/DDBJ whole genome shotgun (WGS) entry which is preliminary data.</text>
</comment>
<dbReference type="PANTHER" id="PTHR33337:SF40">
    <property type="entry name" value="CENP-V_GFA DOMAIN-CONTAINING PROTEIN-RELATED"/>
    <property type="match status" value="1"/>
</dbReference>
<accession>A0ABR1TY46</accession>
<dbReference type="PANTHER" id="PTHR33337">
    <property type="entry name" value="GFA DOMAIN-CONTAINING PROTEIN"/>
    <property type="match status" value="1"/>
</dbReference>
<dbReference type="InterPro" id="IPR011057">
    <property type="entry name" value="Mss4-like_sf"/>
</dbReference>
<organism evidence="6 7">
    <name type="scientific">Apiospora phragmitis</name>
    <dbReference type="NCBI Taxonomy" id="2905665"/>
    <lineage>
        <taxon>Eukaryota</taxon>
        <taxon>Fungi</taxon>
        <taxon>Dikarya</taxon>
        <taxon>Ascomycota</taxon>
        <taxon>Pezizomycotina</taxon>
        <taxon>Sordariomycetes</taxon>
        <taxon>Xylariomycetidae</taxon>
        <taxon>Amphisphaeriales</taxon>
        <taxon>Apiosporaceae</taxon>
        <taxon>Apiospora</taxon>
    </lineage>
</organism>
<gene>
    <name evidence="6" type="ORF">PG994_012358</name>
</gene>
<evidence type="ECO:0000256" key="1">
    <source>
        <dbReference type="ARBA" id="ARBA00005495"/>
    </source>
</evidence>
<dbReference type="Proteomes" id="UP001480595">
    <property type="component" value="Unassembled WGS sequence"/>
</dbReference>
<comment type="similarity">
    <text evidence="1">Belongs to the Gfa family.</text>
</comment>
<keyword evidence="4" id="KW-0456">Lyase</keyword>
<evidence type="ECO:0000256" key="2">
    <source>
        <dbReference type="ARBA" id="ARBA00022723"/>
    </source>
</evidence>
<reference evidence="6 7" key="1">
    <citation type="submission" date="2023-01" db="EMBL/GenBank/DDBJ databases">
        <title>Analysis of 21 Apiospora genomes using comparative genomics revels a genus with tremendous synthesis potential of carbohydrate active enzymes and secondary metabolites.</title>
        <authorList>
            <person name="Sorensen T."/>
        </authorList>
    </citation>
    <scope>NUCLEOTIDE SEQUENCE [LARGE SCALE GENOMIC DNA]</scope>
    <source>
        <strain evidence="6 7">CBS 135458</strain>
    </source>
</reference>
<keyword evidence="3" id="KW-0862">Zinc</keyword>
<keyword evidence="2" id="KW-0479">Metal-binding</keyword>
<evidence type="ECO:0000313" key="6">
    <source>
        <dbReference type="EMBL" id="KAK8050628.1"/>
    </source>
</evidence>
<keyword evidence="7" id="KW-1185">Reference proteome</keyword>
<evidence type="ECO:0000313" key="7">
    <source>
        <dbReference type="Proteomes" id="UP001480595"/>
    </source>
</evidence>
<protein>
    <submittedName>
        <fullName evidence="6">Mss4-like protein</fullName>
    </submittedName>
</protein>
<dbReference type="RefSeq" id="XP_066712877.1">
    <property type="nucleotide sequence ID" value="XM_066863767.1"/>
</dbReference>
<name>A0ABR1TY46_9PEZI</name>
<dbReference type="Pfam" id="PF04828">
    <property type="entry name" value="GFA"/>
    <property type="match status" value="1"/>
</dbReference>
<dbReference type="EMBL" id="JAQQWL010000011">
    <property type="protein sequence ID" value="KAK8050628.1"/>
    <property type="molecule type" value="Genomic_DNA"/>
</dbReference>
<dbReference type="InterPro" id="IPR006913">
    <property type="entry name" value="CENP-V/GFA"/>
</dbReference>
<dbReference type="PROSITE" id="PS51891">
    <property type="entry name" value="CENP_V_GFA"/>
    <property type="match status" value="1"/>
</dbReference>
<proteinExistence type="inferred from homology"/>
<evidence type="ECO:0000259" key="5">
    <source>
        <dbReference type="PROSITE" id="PS51891"/>
    </source>
</evidence>
<evidence type="ECO:0000256" key="4">
    <source>
        <dbReference type="ARBA" id="ARBA00023239"/>
    </source>
</evidence>
<dbReference type="GeneID" id="92096830"/>
<evidence type="ECO:0000256" key="3">
    <source>
        <dbReference type="ARBA" id="ARBA00022833"/>
    </source>
</evidence>